<reference evidence="6" key="2">
    <citation type="submission" date="2015-07" db="EMBL/GenBank/DDBJ databases">
        <title>Contrasting host-pathogen interactions and genome evolution in two generalist and specialist microsporidian pathogens of mosquitoes.</title>
        <authorList>
            <consortium name="The Broad Institute Genomics Platform"/>
            <consortium name="The Broad Institute Genome Sequencing Center for Infectious Disease"/>
            <person name="Cuomo C.A."/>
            <person name="Sanscrainte N.D."/>
            <person name="Goldberg J.M."/>
            <person name="Heiman D."/>
            <person name="Young S."/>
            <person name="Zeng Q."/>
            <person name="Becnel J.J."/>
            <person name="Birren B.W."/>
        </authorList>
    </citation>
    <scope>NUCLEOTIDE SEQUENCE [LARGE SCALE GENOMIC DNA]</scope>
    <source>
        <strain evidence="6">USNM 41457</strain>
    </source>
</reference>
<keyword evidence="2" id="KW-0853">WD repeat</keyword>
<sequence length="363" mass="42500">MREENVSSDAAYEKVKKNQNASQKIIFSIGNDGKVMKCHENGELLNVIDLKEFLYNIESFDNHLIVCGENNTAYKLDYNLKIIEKIENIPQTCWSLKSYKDLVYICDSNGAINIFHEDYKHEHEVAMQISPSMKSQKIVPKDPNYKIENGKVYQLVNGEHVLIGVVDEEQKSYDYTIPVEVDNKTLQLSFNKNDNIYTVANNFIKFHNLHQEYVDDIVTFITKNFPQKKQFKIYDKINVENIRKFTDNPILINNLKSPDIKNNKQVEDVLKSLLVSEKQKFYVLDCYRFFVSRGFVFDFCWLQFVDLFDTKMATIFVRLVTNLFQCPPFNLEILDKKVSKVIDCKLCDENTISNYKLNKNMSK</sequence>
<proteinExistence type="predicted"/>
<evidence type="ECO:0000256" key="3">
    <source>
        <dbReference type="ARBA" id="ARBA00022737"/>
    </source>
</evidence>
<dbReference type="InParanoid" id="J9DAE2"/>
<reference evidence="5 6" key="1">
    <citation type="submission" date="2011-08" db="EMBL/GenBank/DDBJ databases">
        <authorList>
            <person name="Liu Z.J."/>
            <person name="Shi F.L."/>
            <person name="Lu J.Q."/>
            <person name="Li M."/>
            <person name="Wang Z.L."/>
        </authorList>
    </citation>
    <scope>NUCLEOTIDE SEQUENCE [LARGE SCALE GENOMIC DNA]</scope>
    <source>
        <strain evidence="5 6">USNM 41457</strain>
    </source>
</reference>
<dbReference type="GO" id="GO:0043130">
    <property type="term" value="F:ubiquitin binding"/>
    <property type="evidence" value="ECO:0007669"/>
    <property type="project" value="TreeGrafter"/>
</dbReference>
<dbReference type="PROSITE" id="PS51394">
    <property type="entry name" value="PFU"/>
    <property type="match status" value="1"/>
</dbReference>
<dbReference type="InterPro" id="IPR015155">
    <property type="entry name" value="PFU"/>
</dbReference>
<evidence type="ECO:0000256" key="2">
    <source>
        <dbReference type="ARBA" id="ARBA00022574"/>
    </source>
</evidence>
<keyword evidence="3" id="KW-0677">Repeat</keyword>
<evidence type="ECO:0000313" key="5">
    <source>
        <dbReference type="EMBL" id="EJW04706.1"/>
    </source>
</evidence>
<dbReference type="InterPro" id="IPR036322">
    <property type="entry name" value="WD40_repeat_dom_sf"/>
</dbReference>
<dbReference type="Gene3D" id="3.10.20.870">
    <property type="entry name" value="PFU (PLAA family ubiquitin binding), C-terminal domain"/>
    <property type="match status" value="1"/>
</dbReference>
<dbReference type="OrthoDB" id="10265988at2759"/>
<evidence type="ECO:0000313" key="6">
    <source>
        <dbReference type="Proteomes" id="UP000003163"/>
    </source>
</evidence>
<dbReference type="Proteomes" id="UP000003163">
    <property type="component" value="Unassembled WGS sequence"/>
</dbReference>
<dbReference type="EMBL" id="AFBI03000015">
    <property type="protein sequence ID" value="EJW04706.1"/>
    <property type="molecule type" value="Genomic_DNA"/>
</dbReference>
<dbReference type="PANTHER" id="PTHR19849:SF0">
    <property type="entry name" value="PHOSPHOLIPASE A-2-ACTIVATING PROTEIN"/>
    <property type="match status" value="1"/>
</dbReference>
<dbReference type="GO" id="GO:0005634">
    <property type="term" value="C:nucleus"/>
    <property type="evidence" value="ECO:0007669"/>
    <property type="project" value="TreeGrafter"/>
</dbReference>
<gene>
    <name evidence="5" type="ORF">EDEG_01092</name>
</gene>
<dbReference type="VEuPathDB" id="MicrosporidiaDB:EDEG_01092"/>
<dbReference type="InterPro" id="IPR038122">
    <property type="entry name" value="PFU_sf"/>
</dbReference>
<dbReference type="GO" id="GO:0010992">
    <property type="term" value="P:ubiquitin recycling"/>
    <property type="evidence" value="ECO:0007669"/>
    <property type="project" value="TreeGrafter"/>
</dbReference>
<dbReference type="GO" id="GO:0043161">
    <property type="term" value="P:proteasome-mediated ubiquitin-dependent protein catabolic process"/>
    <property type="evidence" value="ECO:0007669"/>
    <property type="project" value="TreeGrafter"/>
</dbReference>
<keyword evidence="6" id="KW-1185">Reference proteome</keyword>
<feature type="domain" description="PFU" evidence="4">
    <location>
        <begin position="138"/>
        <end position="235"/>
    </location>
</feature>
<dbReference type="STRING" id="1003232.J9DAE2"/>
<keyword evidence="1" id="KW-0963">Cytoplasm</keyword>
<evidence type="ECO:0000256" key="1">
    <source>
        <dbReference type="ARBA" id="ARBA00022490"/>
    </source>
</evidence>
<dbReference type="SUPFAM" id="SSF50978">
    <property type="entry name" value="WD40 repeat-like"/>
    <property type="match status" value="1"/>
</dbReference>
<comment type="caution">
    <text evidence="5">The sequence shown here is derived from an EMBL/GenBank/DDBJ whole genome shotgun (WGS) entry which is preliminary data.</text>
</comment>
<dbReference type="AlphaFoldDB" id="J9DAE2"/>
<dbReference type="HOGENOM" id="CLU_762966_0_0_1"/>
<dbReference type="GO" id="GO:0005737">
    <property type="term" value="C:cytoplasm"/>
    <property type="evidence" value="ECO:0007669"/>
    <property type="project" value="TreeGrafter"/>
</dbReference>
<protein>
    <recommendedName>
        <fullName evidence="4">PFU domain-containing protein</fullName>
    </recommendedName>
</protein>
<accession>J9DAE2</accession>
<organism evidence="5 6">
    <name type="scientific">Edhazardia aedis (strain USNM 41457)</name>
    <name type="common">Microsporidian parasite</name>
    <dbReference type="NCBI Taxonomy" id="1003232"/>
    <lineage>
        <taxon>Eukaryota</taxon>
        <taxon>Fungi</taxon>
        <taxon>Fungi incertae sedis</taxon>
        <taxon>Microsporidia</taxon>
        <taxon>Edhazardia</taxon>
    </lineage>
</organism>
<dbReference type="PANTHER" id="PTHR19849">
    <property type="entry name" value="PHOSPHOLIPASE A-2-ACTIVATING PROTEIN"/>
    <property type="match status" value="1"/>
</dbReference>
<dbReference type="Pfam" id="PF09070">
    <property type="entry name" value="PFU"/>
    <property type="match status" value="1"/>
</dbReference>
<name>J9DAE2_EDHAE</name>
<evidence type="ECO:0000259" key="4">
    <source>
        <dbReference type="PROSITE" id="PS51394"/>
    </source>
</evidence>